<comment type="caution">
    <text evidence="1">The sequence shown here is derived from an EMBL/GenBank/DDBJ whole genome shotgun (WGS) entry which is preliminary data.</text>
</comment>
<reference evidence="1" key="1">
    <citation type="submission" date="2020-04" db="EMBL/GenBank/DDBJ databases">
        <authorList>
            <person name="Alioto T."/>
            <person name="Alioto T."/>
            <person name="Gomez Garrido J."/>
        </authorList>
    </citation>
    <scope>NUCLEOTIDE SEQUENCE</scope>
    <source>
        <strain evidence="1">A484AB</strain>
    </source>
</reference>
<dbReference type="AlphaFoldDB" id="A0A7D9JS07"/>
<protein>
    <submittedName>
        <fullName evidence="1">Uncharacterized protein</fullName>
    </submittedName>
</protein>
<accession>A0A7D9JS07</accession>
<name>A0A7D9JS07_PARCT</name>
<keyword evidence="2" id="KW-1185">Reference proteome</keyword>
<sequence>MACPYESFKDGKREDKIRKYVELCYELRERRDGHKVKVIPAVIGCLGGGMKRLKDDIRELINNEKDLHWISREMQKTVLWESETIMGKILSGLLT</sequence>
<evidence type="ECO:0000313" key="2">
    <source>
        <dbReference type="Proteomes" id="UP001152795"/>
    </source>
</evidence>
<proteinExistence type="predicted"/>
<dbReference type="OrthoDB" id="6744471at2759"/>
<gene>
    <name evidence="1" type="ORF">PACLA_8A007366</name>
</gene>
<organism evidence="1 2">
    <name type="scientific">Paramuricea clavata</name>
    <name type="common">Red gorgonian</name>
    <name type="synonym">Violescent sea-whip</name>
    <dbReference type="NCBI Taxonomy" id="317549"/>
    <lineage>
        <taxon>Eukaryota</taxon>
        <taxon>Metazoa</taxon>
        <taxon>Cnidaria</taxon>
        <taxon>Anthozoa</taxon>
        <taxon>Octocorallia</taxon>
        <taxon>Malacalcyonacea</taxon>
        <taxon>Plexauridae</taxon>
        <taxon>Paramuricea</taxon>
    </lineage>
</organism>
<dbReference type="EMBL" id="CACRXK020020191">
    <property type="protein sequence ID" value="CAB4034523.1"/>
    <property type="molecule type" value="Genomic_DNA"/>
</dbReference>
<dbReference type="Proteomes" id="UP001152795">
    <property type="component" value="Unassembled WGS sequence"/>
</dbReference>
<evidence type="ECO:0000313" key="1">
    <source>
        <dbReference type="EMBL" id="CAB4034523.1"/>
    </source>
</evidence>